<dbReference type="PROSITE" id="PS50075">
    <property type="entry name" value="CARRIER"/>
    <property type="match status" value="1"/>
</dbReference>
<dbReference type="InterPro" id="IPR029069">
    <property type="entry name" value="HotDog_dom_sf"/>
</dbReference>
<evidence type="ECO:0000256" key="1">
    <source>
        <dbReference type="ARBA" id="ARBA00006484"/>
    </source>
</evidence>
<dbReference type="EMBL" id="CAMXCT010000001">
    <property type="protein sequence ID" value="CAI3971894.1"/>
    <property type="molecule type" value="Genomic_DNA"/>
</dbReference>
<keyword evidence="9 11" id="KW-0275">Fatty acid biosynthesis</keyword>
<dbReference type="EMBL" id="CAMXCT030000001">
    <property type="protein sequence ID" value="CAL4759206.1"/>
    <property type="molecule type" value="Genomic_DNA"/>
</dbReference>
<organism evidence="13">
    <name type="scientific">Cladocopium goreaui</name>
    <dbReference type="NCBI Taxonomy" id="2562237"/>
    <lineage>
        <taxon>Eukaryota</taxon>
        <taxon>Sar</taxon>
        <taxon>Alveolata</taxon>
        <taxon>Dinophyceae</taxon>
        <taxon>Suessiales</taxon>
        <taxon>Symbiodiniaceae</taxon>
        <taxon>Cladocopium</taxon>
    </lineage>
</organism>
<evidence type="ECO:0000256" key="4">
    <source>
        <dbReference type="ARBA" id="ARBA00022516"/>
    </source>
</evidence>
<dbReference type="NCBIfam" id="NF009466">
    <property type="entry name" value="PRK12826.1-2"/>
    <property type="match status" value="1"/>
</dbReference>
<evidence type="ECO:0000256" key="2">
    <source>
        <dbReference type="ARBA" id="ARBA00010930"/>
    </source>
</evidence>
<dbReference type="Pfam" id="PF13561">
    <property type="entry name" value="adh_short_C2"/>
    <property type="match status" value="1"/>
</dbReference>
<dbReference type="Pfam" id="PF00550">
    <property type="entry name" value="PP-binding"/>
    <property type="match status" value="1"/>
</dbReference>
<keyword evidence="4 11" id="KW-0444">Lipid biosynthesis</keyword>
<evidence type="ECO:0000256" key="9">
    <source>
        <dbReference type="ARBA" id="ARBA00023160"/>
    </source>
</evidence>
<evidence type="ECO:0000256" key="8">
    <source>
        <dbReference type="ARBA" id="ARBA00023098"/>
    </source>
</evidence>
<evidence type="ECO:0000256" key="5">
    <source>
        <dbReference type="ARBA" id="ARBA00022553"/>
    </source>
</evidence>
<keyword evidence="5" id="KW-0597">Phosphoprotein</keyword>
<dbReference type="Gene3D" id="3.10.129.10">
    <property type="entry name" value="Hotdog Thioesterase"/>
    <property type="match status" value="2"/>
</dbReference>
<reference evidence="13" key="1">
    <citation type="submission" date="2022-10" db="EMBL/GenBank/DDBJ databases">
        <authorList>
            <person name="Chen Y."/>
            <person name="Dougan E. K."/>
            <person name="Chan C."/>
            <person name="Rhodes N."/>
            <person name="Thang M."/>
        </authorList>
    </citation>
    <scope>NUCLEOTIDE SEQUENCE</scope>
</reference>
<dbReference type="InterPro" id="IPR009081">
    <property type="entry name" value="PP-bd_ACP"/>
</dbReference>
<dbReference type="InterPro" id="IPR036736">
    <property type="entry name" value="ACP-like_sf"/>
</dbReference>
<dbReference type="InterPro" id="IPR050259">
    <property type="entry name" value="SDR"/>
</dbReference>
<comment type="function">
    <text evidence="11">Carrier of the growing fatty acid chain in fatty acid biosynthesis.</text>
</comment>
<dbReference type="AlphaFoldDB" id="A0A9P1BEQ7"/>
<reference evidence="14 15" key="2">
    <citation type="submission" date="2024-05" db="EMBL/GenBank/DDBJ databases">
        <authorList>
            <person name="Chen Y."/>
            <person name="Shah S."/>
            <person name="Dougan E. K."/>
            <person name="Thang M."/>
            <person name="Chan C."/>
        </authorList>
    </citation>
    <scope>NUCLEOTIDE SEQUENCE [LARGE SCALE GENOMIC DNA]</scope>
</reference>
<evidence type="ECO:0000259" key="12">
    <source>
        <dbReference type="PROSITE" id="PS50075"/>
    </source>
</evidence>
<feature type="domain" description="Carrier" evidence="12">
    <location>
        <begin position="402"/>
        <end position="483"/>
    </location>
</feature>
<dbReference type="PRINTS" id="PR00080">
    <property type="entry name" value="SDRFAMILY"/>
</dbReference>
<keyword evidence="6" id="KW-0276">Fatty acid metabolism</keyword>
<dbReference type="InterPro" id="IPR006162">
    <property type="entry name" value="Ppantetheine_attach_site"/>
</dbReference>
<gene>
    <name evidence="13" type="ORF">C1SCF055_LOCUS484</name>
</gene>
<dbReference type="SUPFAM" id="SSF51735">
    <property type="entry name" value="NAD(P)-binding Rossmann-fold domains"/>
    <property type="match status" value="1"/>
</dbReference>
<dbReference type="HAMAP" id="MF_01217">
    <property type="entry name" value="Acyl_carrier"/>
    <property type="match status" value="1"/>
</dbReference>
<dbReference type="EMBL" id="CAMXCT020000001">
    <property type="protein sequence ID" value="CAL1125269.1"/>
    <property type="molecule type" value="Genomic_DNA"/>
</dbReference>
<dbReference type="PANTHER" id="PTHR42879:SF2">
    <property type="entry name" value="3-OXOACYL-[ACYL-CARRIER-PROTEIN] REDUCTASE FABG"/>
    <property type="match status" value="1"/>
</dbReference>
<dbReference type="Gene3D" id="1.10.1200.10">
    <property type="entry name" value="ACP-like"/>
    <property type="match status" value="1"/>
</dbReference>
<dbReference type="InterPro" id="IPR013114">
    <property type="entry name" value="FabA_FabZ"/>
</dbReference>
<name>A0A9P1BEQ7_9DINO</name>
<dbReference type="Gene3D" id="3.40.50.720">
    <property type="entry name" value="NAD(P)-binding Rossmann-like Domain"/>
    <property type="match status" value="1"/>
</dbReference>
<dbReference type="InterPro" id="IPR003231">
    <property type="entry name" value="ACP"/>
</dbReference>
<dbReference type="PROSITE" id="PS00012">
    <property type="entry name" value="PHOSPHOPANTETHEINE"/>
    <property type="match status" value="1"/>
</dbReference>
<dbReference type="InterPro" id="IPR020904">
    <property type="entry name" value="Sc_DH/Rdtase_CS"/>
</dbReference>
<dbReference type="SMART" id="SM00822">
    <property type="entry name" value="PKS_KR"/>
    <property type="match status" value="1"/>
</dbReference>
<dbReference type="InterPro" id="IPR057326">
    <property type="entry name" value="KR_dom"/>
</dbReference>
<dbReference type="Proteomes" id="UP001152797">
    <property type="component" value="Unassembled WGS sequence"/>
</dbReference>
<keyword evidence="7" id="KW-0560">Oxidoreductase</keyword>
<comment type="catalytic activity">
    <reaction evidence="10">
        <text>a (3R)-hydroxyacyl-[ACP] + NADP(+) = a 3-oxoacyl-[ACP] + NADPH + H(+)</text>
        <dbReference type="Rhea" id="RHEA:17397"/>
        <dbReference type="Rhea" id="RHEA-COMP:9916"/>
        <dbReference type="Rhea" id="RHEA-COMP:9945"/>
        <dbReference type="ChEBI" id="CHEBI:15378"/>
        <dbReference type="ChEBI" id="CHEBI:57783"/>
        <dbReference type="ChEBI" id="CHEBI:58349"/>
        <dbReference type="ChEBI" id="CHEBI:78776"/>
        <dbReference type="ChEBI" id="CHEBI:78827"/>
        <dbReference type="EC" id="1.1.1.100"/>
    </reaction>
</comment>
<proteinExistence type="inferred from homology"/>
<dbReference type="InterPro" id="IPR002347">
    <property type="entry name" value="SDR_fam"/>
</dbReference>
<dbReference type="GO" id="GO:0004316">
    <property type="term" value="F:3-oxoacyl-[acyl-carrier-protein] reductase (NADPH) activity"/>
    <property type="evidence" value="ECO:0007669"/>
    <property type="project" value="UniProtKB-EC"/>
</dbReference>
<keyword evidence="15" id="KW-1185">Reference proteome</keyword>
<dbReference type="InterPro" id="IPR036291">
    <property type="entry name" value="NAD(P)-bd_dom_sf"/>
</dbReference>
<protein>
    <recommendedName>
        <fullName evidence="11">Acyl carrier protein</fullName>
    </recommendedName>
</protein>
<dbReference type="PANTHER" id="PTHR42879">
    <property type="entry name" value="3-OXOACYL-(ACYL-CARRIER-PROTEIN) REDUCTASE"/>
    <property type="match status" value="1"/>
</dbReference>
<keyword evidence="8" id="KW-0443">Lipid metabolism</keyword>
<evidence type="ECO:0000313" key="13">
    <source>
        <dbReference type="EMBL" id="CAI3971894.1"/>
    </source>
</evidence>
<dbReference type="CDD" id="cd05333">
    <property type="entry name" value="BKR_SDR_c"/>
    <property type="match status" value="1"/>
</dbReference>
<dbReference type="FunFam" id="3.40.50.720:FF:000173">
    <property type="entry name" value="3-oxoacyl-[acyl-carrier protein] reductase"/>
    <property type="match status" value="1"/>
</dbReference>
<accession>A0A9P1BEQ7</accession>
<comment type="similarity">
    <text evidence="1">Belongs to the short-chain dehydrogenases/reductases (SDR) family.</text>
</comment>
<dbReference type="PROSITE" id="PS00061">
    <property type="entry name" value="ADH_SHORT"/>
    <property type="match status" value="1"/>
</dbReference>
<dbReference type="Pfam" id="PF07977">
    <property type="entry name" value="FabA"/>
    <property type="match status" value="2"/>
</dbReference>
<dbReference type="OrthoDB" id="448946at2759"/>
<dbReference type="SUPFAM" id="SSF47336">
    <property type="entry name" value="ACP-like"/>
    <property type="match status" value="1"/>
</dbReference>
<evidence type="ECO:0000313" key="14">
    <source>
        <dbReference type="EMBL" id="CAL4759206.1"/>
    </source>
</evidence>
<evidence type="ECO:0000256" key="6">
    <source>
        <dbReference type="ARBA" id="ARBA00022832"/>
    </source>
</evidence>
<comment type="similarity">
    <text evidence="2">Belongs to the acyl carrier protein (ACP) family.</text>
</comment>
<evidence type="ECO:0000256" key="7">
    <source>
        <dbReference type="ARBA" id="ARBA00023002"/>
    </source>
</evidence>
<evidence type="ECO:0000256" key="10">
    <source>
        <dbReference type="ARBA" id="ARBA00048508"/>
    </source>
</evidence>
<dbReference type="SUPFAM" id="SSF54637">
    <property type="entry name" value="Thioesterase/thiol ester dehydrase-isomerase"/>
    <property type="match status" value="2"/>
</dbReference>
<dbReference type="CDD" id="cd01288">
    <property type="entry name" value="FabZ"/>
    <property type="match status" value="2"/>
</dbReference>
<dbReference type="PRINTS" id="PR00081">
    <property type="entry name" value="GDHRDH"/>
</dbReference>
<keyword evidence="3 11" id="KW-0596">Phosphopantetheine</keyword>
<dbReference type="GO" id="GO:0006633">
    <property type="term" value="P:fatty acid biosynthetic process"/>
    <property type="evidence" value="ECO:0007669"/>
    <property type="project" value="UniProtKB-KW"/>
</dbReference>
<evidence type="ECO:0000256" key="3">
    <source>
        <dbReference type="ARBA" id="ARBA00022450"/>
    </source>
</evidence>
<sequence>MRFSLVDRIVELEPGTRIKAVKNVSLAEEYLADHFPGFPVLPGVMMLEAMTQASAWLIRHSEDFANSIVVLKEARNVKYGNFVEPGQSLVVTAQIVKQGEDETTLKAEGAVGDKKHVSARLVLKRYNLADEDPEKEIADTVRIALLSQAFIRRTAIVTGGSRGIGRACVLALAAEGADVVFVYQSSKQAADELVAEAKEAGHTVRAFQADVRDSARAHELVGQLAEEWGHIDILVNSAGIVRDGLFASMEQSGWDDVIGTNLTGTFNYCHAVTQPMMSKRRGSIINISSVSAEFGNRGQVNYAASKGGIDGLTRCLAAELASRKVRVNAVAPGMIATDMSEAVRNLAPDRIKQAIPMRRVGEAEEIGSVVAFLASDDASYLTGQVIRVDGGMSLYQTMPTTEQIYDEVKDVLVEALGVDDDEISPEATLVGDLGAESIDFLDIVFKLEKAFDIKIPRGELFPENILTDPQYIEDGKFTAAGLTELKQRMPFADLEEFSKDPRREAFQDLFTVETICKYIQTKAIKNLSLAEEHLHDHFPGYPTMPNSLIVEGLAQTGGILVGEKSGFEEKVILAKISKAEFHFAAVPGDTLTYTANIESFQEGGAVISGTSHVGDRLQGEVEMFFAYLDDDQRVKNLFEPKNFVFTMKLLGVFDVGKASGEGVHAPAWEKLKAMTDSEDV</sequence>
<evidence type="ECO:0000313" key="15">
    <source>
        <dbReference type="Proteomes" id="UP001152797"/>
    </source>
</evidence>
<comment type="caution">
    <text evidence="13">The sequence shown here is derived from an EMBL/GenBank/DDBJ whole genome shotgun (WGS) entry which is preliminary data.</text>
</comment>
<evidence type="ECO:0000256" key="11">
    <source>
        <dbReference type="RuleBase" id="RU000722"/>
    </source>
</evidence>